<reference evidence="1" key="1">
    <citation type="submission" date="2022-01" db="EMBL/GenBank/DDBJ databases">
        <authorList>
            <person name="King R."/>
        </authorList>
    </citation>
    <scope>NUCLEOTIDE SEQUENCE</scope>
</reference>
<evidence type="ECO:0000313" key="1">
    <source>
        <dbReference type="EMBL" id="CAG9837060.1"/>
    </source>
</evidence>
<dbReference type="Proteomes" id="UP001153709">
    <property type="component" value="Chromosome 7"/>
</dbReference>
<protein>
    <recommendedName>
        <fullName evidence="3">HAT C-terminal dimerisation domain-containing protein</fullName>
    </recommendedName>
</protein>
<dbReference type="AlphaFoldDB" id="A0A9N9T5S1"/>
<evidence type="ECO:0008006" key="3">
    <source>
        <dbReference type="Google" id="ProtNLM"/>
    </source>
</evidence>
<organism evidence="1 2">
    <name type="scientific">Diabrotica balteata</name>
    <name type="common">Banded cucumber beetle</name>
    <dbReference type="NCBI Taxonomy" id="107213"/>
    <lineage>
        <taxon>Eukaryota</taxon>
        <taxon>Metazoa</taxon>
        <taxon>Ecdysozoa</taxon>
        <taxon>Arthropoda</taxon>
        <taxon>Hexapoda</taxon>
        <taxon>Insecta</taxon>
        <taxon>Pterygota</taxon>
        <taxon>Neoptera</taxon>
        <taxon>Endopterygota</taxon>
        <taxon>Coleoptera</taxon>
        <taxon>Polyphaga</taxon>
        <taxon>Cucujiformia</taxon>
        <taxon>Chrysomeloidea</taxon>
        <taxon>Chrysomelidae</taxon>
        <taxon>Galerucinae</taxon>
        <taxon>Diabroticina</taxon>
        <taxon>Diabroticites</taxon>
        <taxon>Diabrotica</taxon>
    </lineage>
</organism>
<dbReference type="OrthoDB" id="6611240at2759"/>
<accession>A0A9N9T5S1</accession>
<dbReference type="EMBL" id="OU898282">
    <property type="protein sequence ID" value="CAG9837060.1"/>
    <property type="molecule type" value="Genomic_DNA"/>
</dbReference>
<proteinExistence type="predicted"/>
<sequence length="98" mass="11501">MLTFFKQTELDEAYSEVSKLCDLVMTIPATSGSVERFSVLKRMKNFVRNSTSEEKLDNLATLSIEKKLIKEMSENHNFYESVINEFAKDDRRIELHYK</sequence>
<dbReference type="PANTHER" id="PTHR45749">
    <property type="match status" value="1"/>
</dbReference>
<name>A0A9N9T5S1_DIABA</name>
<keyword evidence="2" id="KW-1185">Reference proteome</keyword>
<dbReference type="PANTHER" id="PTHR45749:SF21">
    <property type="entry name" value="DUF4371 DOMAIN-CONTAINING PROTEIN"/>
    <property type="match status" value="1"/>
</dbReference>
<gene>
    <name evidence="1" type="ORF">DIABBA_LOCUS10081</name>
</gene>
<evidence type="ECO:0000313" key="2">
    <source>
        <dbReference type="Proteomes" id="UP001153709"/>
    </source>
</evidence>